<evidence type="ECO:0000256" key="3">
    <source>
        <dbReference type="ARBA" id="ARBA00022529"/>
    </source>
</evidence>
<evidence type="ECO:0000256" key="7">
    <source>
        <dbReference type="ARBA" id="ARBA00023295"/>
    </source>
</evidence>
<evidence type="ECO:0000256" key="6">
    <source>
        <dbReference type="ARBA" id="ARBA00023157"/>
    </source>
</evidence>
<evidence type="ECO:0000256" key="5">
    <source>
        <dbReference type="ARBA" id="ARBA00022801"/>
    </source>
</evidence>
<evidence type="ECO:0000313" key="9">
    <source>
        <dbReference type="EMBL" id="KAF6019435.1"/>
    </source>
</evidence>
<dbReference type="EMBL" id="VXIV02003230">
    <property type="protein sequence ID" value="KAF6019435.1"/>
    <property type="molecule type" value="Genomic_DNA"/>
</dbReference>
<dbReference type="GO" id="GO:0003796">
    <property type="term" value="F:lysozyme activity"/>
    <property type="evidence" value="ECO:0007669"/>
    <property type="project" value="UniProtKB-EC"/>
</dbReference>
<feature type="disulfide bond" evidence="8">
    <location>
        <begin position="33"/>
        <end position="53"/>
    </location>
</feature>
<dbReference type="GO" id="GO:0042742">
    <property type="term" value="P:defense response to bacterium"/>
    <property type="evidence" value="ECO:0007669"/>
    <property type="project" value="UniProtKB-KW"/>
</dbReference>
<keyword evidence="4" id="KW-0081">Bacteriolytic enzyme</keyword>
<evidence type="ECO:0000256" key="2">
    <source>
        <dbReference type="ARBA" id="ARBA00012732"/>
    </source>
</evidence>
<evidence type="ECO:0000256" key="4">
    <source>
        <dbReference type="ARBA" id="ARBA00022638"/>
    </source>
</evidence>
<dbReference type="AlphaFoldDB" id="A0A7J7J042"/>
<accession>A0A7J7J042</accession>
<dbReference type="Pfam" id="PF05497">
    <property type="entry name" value="Destabilase"/>
    <property type="match status" value="1"/>
</dbReference>
<dbReference type="PANTHER" id="PTHR11195">
    <property type="entry name" value="DESTABILASE-RELATED"/>
    <property type="match status" value="1"/>
</dbReference>
<keyword evidence="3" id="KW-0929">Antimicrobial</keyword>
<proteinExistence type="predicted"/>
<gene>
    <name evidence="9" type="ORF">EB796_022242</name>
</gene>
<dbReference type="Gene3D" id="1.10.530.10">
    <property type="match status" value="1"/>
</dbReference>
<dbReference type="PANTHER" id="PTHR11195:SF13">
    <property type="entry name" value="INVERTEBRATE-TYPE LYSOZYME 2-RELATED"/>
    <property type="match status" value="1"/>
</dbReference>
<protein>
    <recommendedName>
        <fullName evidence="2">lysozyme</fullName>
        <ecNumber evidence="2">3.2.1.17</ecNumber>
    </recommendedName>
</protein>
<dbReference type="EC" id="3.2.1.17" evidence="2"/>
<organism evidence="9 10">
    <name type="scientific">Bugula neritina</name>
    <name type="common">Brown bryozoan</name>
    <name type="synonym">Sertularia neritina</name>
    <dbReference type="NCBI Taxonomy" id="10212"/>
    <lineage>
        <taxon>Eukaryota</taxon>
        <taxon>Metazoa</taxon>
        <taxon>Spiralia</taxon>
        <taxon>Lophotrochozoa</taxon>
        <taxon>Bryozoa</taxon>
        <taxon>Gymnolaemata</taxon>
        <taxon>Cheilostomatida</taxon>
        <taxon>Flustrina</taxon>
        <taxon>Buguloidea</taxon>
        <taxon>Bugulidae</taxon>
        <taxon>Bugula</taxon>
    </lineage>
</organism>
<evidence type="ECO:0000256" key="1">
    <source>
        <dbReference type="ARBA" id="ARBA00000632"/>
    </source>
</evidence>
<feature type="disulfide bond" evidence="8">
    <location>
        <begin position="43"/>
        <end position="49"/>
    </location>
</feature>
<keyword evidence="10" id="KW-1185">Reference proteome</keyword>
<dbReference type="Proteomes" id="UP000593567">
    <property type="component" value="Unassembled WGS sequence"/>
</dbReference>
<keyword evidence="6 8" id="KW-1015">Disulfide bond</keyword>
<dbReference type="GO" id="GO:0031640">
    <property type="term" value="P:killing of cells of another organism"/>
    <property type="evidence" value="ECO:0007669"/>
    <property type="project" value="UniProtKB-KW"/>
</dbReference>
<dbReference type="PROSITE" id="PS51909">
    <property type="entry name" value="LYSOZYME_I"/>
    <property type="match status" value="1"/>
</dbReference>
<keyword evidence="5" id="KW-0378">Hydrolase</keyword>
<evidence type="ECO:0000313" key="10">
    <source>
        <dbReference type="Proteomes" id="UP000593567"/>
    </source>
</evidence>
<keyword evidence="7" id="KW-0326">Glycosidase</keyword>
<dbReference type="InterPro" id="IPR008597">
    <property type="entry name" value="Invert_lysozyme"/>
</dbReference>
<name>A0A7J7J042_BUGNE</name>
<evidence type="ECO:0000256" key="8">
    <source>
        <dbReference type="PIRSR" id="PIRSR608597-3"/>
    </source>
</evidence>
<dbReference type="OrthoDB" id="6337871at2759"/>
<sequence length="109" mass="12495">MTPEFAFKCDKPPYLQANSCGRYGITHSYWQECGRKAASWLHCALDYHCAADCVRIYMRKHAARCAVWLRKEVHQLTCGDYARIHSGGKDGCIMLSKVADKQFIDKCME</sequence>
<comment type="caution">
    <text evidence="9">The sequence shown here is derived from an EMBL/GenBank/DDBJ whole genome shotgun (WGS) entry which is preliminary data.</text>
</comment>
<comment type="catalytic activity">
    <reaction evidence="1">
        <text>Hydrolysis of (1-&gt;4)-beta-linkages between N-acetylmuramic acid and N-acetyl-D-glucosamine residues in a peptidoglycan and between N-acetyl-D-glucosamine residues in chitodextrins.</text>
        <dbReference type="EC" id="3.2.1.17"/>
    </reaction>
</comment>
<reference evidence="9" key="1">
    <citation type="submission" date="2020-06" db="EMBL/GenBank/DDBJ databases">
        <title>Draft genome of Bugula neritina, a colonial animal packing powerful symbionts and potential medicines.</title>
        <authorList>
            <person name="Rayko M."/>
        </authorList>
    </citation>
    <scope>NUCLEOTIDE SEQUENCE [LARGE SCALE GENOMIC DNA]</scope>
    <source>
        <strain evidence="9">Kwan_BN1</strain>
    </source>
</reference>